<gene>
    <name evidence="7" type="ORF">GO620_006095</name>
</gene>
<sequence>MNKILLIISREYLTRVRKKSFIIMIFVVPLLIIGMGALTAFIAKNSSDLDTQQTVKVIDQSNIFKDKFHNEPNIKFEKSNLSLKEAKKQSYKKEGVCVLYIPANYSAKDSVEIFSAKKPSVKMTSSIEKQMNDIAIQHNFAEHHIDASLVQVISKSDISLKAIEITETGDKDANIGANVGVAIACSILIYLALFIYGAQVMRGVIEEKTSRIIEVIISSVKPFQLMLGKIIGVGLVGLTQFAAWIVLSVVASKIAGHAVGPQGGAIMTLINGLKTIQFGYILSCFLFYFTSGYLLYSALFAAVGSAVDSETETQQFMFPITLPLLFTYFLSVSVLFQAPNSPLAVWLSMIPFTAPVAMMVRLPFNVPVWQLAISMCLMVVGFLFTAWVAARIYRVGILMYGKKASYKELSKWFFYKE</sequence>
<dbReference type="AlphaFoldDB" id="A0A6I4I0K6"/>
<dbReference type="InterPro" id="IPR051449">
    <property type="entry name" value="ABC-2_transporter_component"/>
</dbReference>
<dbReference type="GO" id="GO:0005886">
    <property type="term" value="C:plasma membrane"/>
    <property type="evidence" value="ECO:0007669"/>
    <property type="project" value="UniProtKB-SubCell"/>
</dbReference>
<dbReference type="Pfam" id="PF12698">
    <property type="entry name" value="ABC2_membrane_3"/>
    <property type="match status" value="1"/>
</dbReference>
<name>A0A6I4I0K6_9SPHI</name>
<evidence type="ECO:0000313" key="7">
    <source>
        <dbReference type="EMBL" id="QQL51019.1"/>
    </source>
</evidence>
<evidence type="ECO:0000256" key="2">
    <source>
        <dbReference type="ARBA" id="ARBA00022475"/>
    </source>
</evidence>
<reference evidence="7 8" key="1">
    <citation type="submission" date="2020-12" db="EMBL/GenBank/DDBJ databases">
        <title>HMF7856_wgs.fasta genome submission.</title>
        <authorList>
            <person name="Kang H."/>
            <person name="Kim H."/>
            <person name="Joh K."/>
        </authorList>
    </citation>
    <scope>NUCLEOTIDE SEQUENCE [LARGE SCALE GENOMIC DNA]</scope>
    <source>
        <strain evidence="7 8">HMF7856</strain>
    </source>
</reference>
<dbReference type="PANTHER" id="PTHR30294">
    <property type="entry name" value="MEMBRANE COMPONENT OF ABC TRANSPORTER YHHJ-RELATED"/>
    <property type="match status" value="1"/>
</dbReference>
<evidence type="ECO:0000256" key="5">
    <source>
        <dbReference type="ARBA" id="ARBA00023136"/>
    </source>
</evidence>
<dbReference type="EMBL" id="CP066775">
    <property type="protein sequence ID" value="QQL51019.1"/>
    <property type="molecule type" value="Genomic_DNA"/>
</dbReference>
<dbReference type="PANTHER" id="PTHR30294:SF29">
    <property type="entry name" value="MULTIDRUG ABC TRANSPORTER PERMEASE YBHS-RELATED"/>
    <property type="match status" value="1"/>
</dbReference>
<dbReference type="InterPro" id="IPR013525">
    <property type="entry name" value="ABC2_TM"/>
</dbReference>
<dbReference type="SUPFAM" id="SSF53850">
    <property type="entry name" value="Periplasmic binding protein-like II"/>
    <property type="match status" value="1"/>
</dbReference>
<keyword evidence="8" id="KW-1185">Reference proteome</keyword>
<evidence type="ECO:0000256" key="3">
    <source>
        <dbReference type="ARBA" id="ARBA00022692"/>
    </source>
</evidence>
<dbReference type="RefSeq" id="WP_157523594.1">
    <property type="nucleotide sequence ID" value="NZ_CP066775.1"/>
</dbReference>
<organism evidence="7 8">
    <name type="scientific">Mucilaginibacter ginkgonis</name>
    <dbReference type="NCBI Taxonomy" id="2682091"/>
    <lineage>
        <taxon>Bacteria</taxon>
        <taxon>Pseudomonadati</taxon>
        <taxon>Bacteroidota</taxon>
        <taxon>Sphingobacteriia</taxon>
        <taxon>Sphingobacteriales</taxon>
        <taxon>Sphingobacteriaceae</taxon>
        <taxon>Mucilaginibacter</taxon>
    </lineage>
</organism>
<protein>
    <submittedName>
        <fullName evidence="7">ABC transporter permease</fullName>
    </submittedName>
</protein>
<evidence type="ECO:0000256" key="1">
    <source>
        <dbReference type="ARBA" id="ARBA00004651"/>
    </source>
</evidence>
<evidence type="ECO:0000313" key="8">
    <source>
        <dbReference type="Proteomes" id="UP000429232"/>
    </source>
</evidence>
<keyword evidence="4" id="KW-1133">Transmembrane helix</keyword>
<proteinExistence type="predicted"/>
<evidence type="ECO:0000259" key="6">
    <source>
        <dbReference type="Pfam" id="PF12698"/>
    </source>
</evidence>
<evidence type="ECO:0000256" key="4">
    <source>
        <dbReference type="ARBA" id="ARBA00022989"/>
    </source>
</evidence>
<feature type="domain" description="ABC-2 type transporter transmembrane" evidence="6">
    <location>
        <begin position="19"/>
        <end position="390"/>
    </location>
</feature>
<keyword evidence="5" id="KW-0472">Membrane</keyword>
<dbReference type="KEGG" id="mgik:GO620_006095"/>
<accession>A0A6I4I0K6</accession>
<dbReference type="GO" id="GO:0140359">
    <property type="term" value="F:ABC-type transporter activity"/>
    <property type="evidence" value="ECO:0007669"/>
    <property type="project" value="InterPro"/>
</dbReference>
<dbReference type="Gene3D" id="3.40.190.10">
    <property type="entry name" value="Periplasmic binding protein-like II"/>
    <property type="match status" value="1"/>
</dbReference>
<keyword evidence="3" id="KW-0812">Transmembrane</keyword>
<dbReference type="Proteomes" id="UP000429232">
    <property type="component" value="Chromosome"/>
</dbReference>
<keyword evidence="2" id="KW-1003">Cell membrane</keyword>
<comment type="subcellular location">
    <subcellularLocation>
        <location evidence="1">Cell membrane</location>
        <topology evidence="1">Multi-pass membrane protein</topology>
    </subcellularLocation>
</comment>